<sequence>MNSKPGVIHDSSLYEAFSRSPERAAGNKPCLSIYRSPGKAEYGAFSYKAPVDGLLQIGGPQYLLTMLRVIQ</sequence>
<protein>
    <submittedName>
        <fullName evidence="1">Uncharacterized protein</fullName>
    </submittedName>
</protein>
<organism evidence="1 2">
    <name type="scientific">Nitrosomonas marina</name>
    <dbReference type="NCBI Taxonomy" id="917"/>
    <lineage>
        <taxon>Bacteria</taxon>
        <taxon>Pseudomonadati</taxon>
        <taxon>Pseudomonadota</taxon>
        <taxon>Betaproteobacteria</taxon>
        <taxon>Nitrosomonadales</taxon>
        <taxon>Nitrosomonadaceae</taxon>
        <taxon>Nitrosomonas</taxon>
    </lineage>
</organism>
<reference evidence="2" key="1">
    <citation type="submission" date="2016-10" db="EMBL/GenBank/DDBJ databases">
        <authorList>
            <person name="Varghese N."/>
            <person name="Submissions S."/>
        </authorList>
    </citation>
    <scope>NUCLEOTIDE SEQUENCE [LARGE SCALE GENOMIC DNA]</scope>
    <source>
        <strain evidence="2">Nm71</strain>
    </source>
</reference>
<name>A0A1I0F534_9PROT</name>
<accession>A0A1I0F534</accession>
<dbReference type="AlphaFoldDB" id="A0A1I0F534"/>
<gene>
    <name evidence="1" type="ORF">SAMN05216326_1342</name>
</gene>
<dbReference type="Proteomes" id="UP000199345">
    <property type="component" value="Unassembled WGS sequence"/>
</dbReference>
<dbReference type="OrthoDB" id="2987348at2"/>
<proteinExistence type="predicted"/>
<evidence type="ECO:0000313" key="1">
    <source>
        <dbReference type="EMBL" id="SET53049.1"/>
    </source>
</evidence>
<evidence type="ECO:0000313" key="2">
    <source>
        <dbReference type="Proteomes" id="UP000199345"/>
    </source>
</evidence>
<dbReference type="EMBL" id="FOIA01000034">
    <property type="protein sequence ID" value="SET53049.1"/>
    <property type="molecule type" value="Genomic_DNA"/>
</dbReference>
<keyword evidence="2" id="KW-1185">Reference proteome</keyword>
<dbReference type="RefSeq" id="WP_090660943.1">
    <property type="nucleotide sequence ID" value="NZ_FOIA01000034.1"/>
</dbReference>